<proteinExistence type="predicted"/>
<sequence>MALKTLLILHLLYHVTALPFAIPSTLTSGR</sequence>
<gene>
    <name evidence="1" type="ORF">CCACVL1_00627</name>
</gene>
<evidence type="ECO:0000313" key="2">
    <source>
        <dbReference type="Proteomes" id="UP000188268"/>
    </source>
</evidence>
<name>A0A1R3KVU4_COCAP</name>
<dbReference type="Gramene" id="OMP11200">
    <property type="protein sequence ID" value="OMP11200"/>
    <property type="gene ID" value="CCACVL1_00627"/>
</dbReference>
<comment type="caution">
    <text evidence="1">The sequence shown here is derived from an EMBL/GenBank/DDBJ whole genome shotgun (WGS) entry which is preliminary data.</text>
</comment>
<protein>
    <submittedName>
        <fullName evidence="1">Uncharacterized protein</fullName>
    </submittedName>
</protein>
<organism evidence="1 2">
    <name type="scientific">Corchorus capsularis</name>
    <name type="common">Jute</name>
    <dbReference type="NCBI Taxonomy" id="210143"/>
    <lineage>
        <taxon>Eukaryota</taxon>
        <taxon>Viridiplantae</taxon>
        <taxon>Streptophyta</taxon>
        <taxon>Embryophyta</taxon>
        <taxon>Tracheophyta</taxon>
        <taxon>Spermatophyta</taxon>
        <taxon>Magnoliopsida</taxon>
        <taxon>eudicotyledons</taxon>
        <taxon>Gunneridae</taxon>
        <taxon>Pentapetalae</taxon>
        <taxon>rosids</taxon>
        <taxon>malvids</taxon>
        <taxon>Malvales</taxon>
        <taxon>Malvaceae</taxon>
        <taxon>Grewioideae</taxon>
        <taxon>Apeibeae</taxon>
        <taxon>Corchorus</taxon>
    </lineage>
</organism>
<reference evidence="1 2" key="1">
    <citation type="submission" date="2013-09" db="EMBL/GenBank/DDBJ databases">
        <title>Corchorus capsularis genome sequencing.</title>
        <authorList>
            <person name="Alam M."/>
            <person name="Haque M.S."/>
            <person name="Islam M.S."/>
            <person name="Emdad E.M."/>
            <person name="Islam M.M."/>
            <person name="Ahmed B."/>
            <person name="Halim A."/>
            <person name="Hossen Q.M.M."/>
            <person name="Hossain M.Z."/>
            <person name="Ahmed R."/>
            <person name="Khan M.M."/>
            <person name="Islam R."/>
            <person name="Rashid M.M."/>
            <person name="Khan S.A."/>
            <person name="Rahman M.S."/>
            <person name="Alam M."/>
        </authorList>
    </citation>
    <scope>NUCLEOTIDE SEQUENCE [LARGE SCALE GENOMIC DNA]</scope>
    <source>
        <strain evidence="2">cv. CVL-1</strain>
        <tissue evidence="1">Whole seedling</tissue>
    </source>
</reference>
<evidence type="ECO:0000313" key="1">
    <source>
        <dbReference type="EMBL" id="OMP11200.1"/>
    </source>
</evidence>
<dbReference type="AlphaFoldDB" id="A0A1R3KVU4"/>
<keyword evidence="2" id="KW-1185">Reference proteome</keyword>
<accession>A0A1R3KVU4</accession>
<dbReference type="Proteomes" id="UP000188268">
    <property type="component" value="Unassembled WGS sequence"/>
</dbReference>
<dbReference type="EMBL" id="AWWV01001483">
    <property type="protein sequence ID" value="OMP11200.1"/>
    <property type="molecule type" value="Genomic_DNA"/>
</dbReference>